<feature type="transmembrane region" description="Helical" evidence="1">
    <location>
        <begin position="105"/>
        <end position="122"/>
    </location>
</feature>
<sequence length="161" mass="18214">MKNNYKDVISGLFIMAISSICFYMTFFMKRLTVMAIGPEFMPRLVFGLMFVLGAIVFISAIVKLKKIDKNDTNGSESEKTKSVLKTSFMTLLLMVAYALCLAQIGFLITTAVYLFFQIMVLCPKKKRKPLLFGVVSIVTVLIVYFTFRDLFQLMLPEGILG</sequence>
<accession>D2RK70</accession>
<evidence type="ECO:0000313" key="4">
    <source>
        <dbReference type="Proteomes" id="UP000001902"/>
    </source>
</evidence>
<dbReference type="Proteomes" id="UP000001902">
    <property type="component" value="Chromosome"/>
</dbReference>
<dbReference type="EMBL" id="CP001859">
    <property type="protein sequence ID" value="ADB47472.1"/>
    <property type="molecule type" value="Genomic_DNA"/>
</dbReference>
<dbReference type="GeneID" id="78335802"/>
<reference evidence="3 4" key="1">
    <citation type="journal article" date="2010" name="Stand. Genomic Sci.">
        <title>Complete genome sequence of Acidaminococcus fermentans type strain (VR4).</title>
        <authorList>
            <person name="Chang Y.J."/>
            <person name="Pukall R."/>
            <person name="Saunders E."/>
            <person name="Lapidus A."/>
            <person name="Copeland A."/>
            <person name="Nolan M."/>
            <person name="Glavina Del Rio T."/>
            <person name="Lucas S."/>
            <person name="Chen F."/>
            <person name="Tice H."/>
            <person name="Cheng J.F."/>
            <person name="Han C."/>
            <person name="Detter J.C."/>
            <person name="Bruce D."/>
            <person name="Goodwin L."/>
            <person name="Pitluck S."/>
            <person name="Mikhailova N."/>
            <person name="Liolios K."/>
            <person name="Pati A."/>
            <person name="Ivanova N."/>
            <person name="Mavromatis K."/>
            <person name="Chen A."/>
            <person name="Palaniappan K."/>
            <person name="Land M."/>
            <person name="Hauser L."/>
            <person name="Jeffries C.D."/>
            <person name="Brettin T."/>
            <person name="Rohde M."/>
            <person name="Goker M."/>
            <person name="Bristow J."/>
            <person name="Eisen J.A."/>
            <person name="Markowitz V."/>
            <person name="Hugenholtz P."/>
            <person name="Kyrpides N.C."/>
            <person name="Klenk H.P."/>
        </authorList>
    </citation>
    <scope>NUCLEOTIDE SEQUENCE [LARGE SCALE GENOMIC DNA]</scope>
    <source>
        <strain evidence="4">ATCC 25085 / DSM 20731 / CCUG 9996 / CIP 106432 / VR4</strain>
    </source>
</reference>
<proteinExistence type="predicted"/>
<organism evidence="3 4">
    <name type="scientific">Acidaminococcus fermentans (strain ATCC 25085 / DSM 20731 / CCUG 9996 / CIP 106432 / VR4)</name>
    <dbReference type="NCBI Taxonomy" id="591001"/>
    <lineage>
        <taxon>Bacteria</taxon>
        <taxon>Bacillati</taxon>
        <taxon>Bacillota</taxon>
        <taxon>Negativicutes</taxon>
        <taxon>Acidaminococcales</taxon>
        <taxon>Acidaminococcaceae</taxon>
        <taxon>Acidaminococcus</taxon>
    </lineage>
</organism>
<dbReference type="OrthoDB" id="2969509at2"/>
<dbReference type="KEGG" id="afn:Acfer_1103"/>
<keyword evidence="1" id="KW-1133">Transmembrane helix</keyword>
<keyword evidence="1" id="KW-0812">Transmembrane</keyword>
<dbReference type="AlphaFoldDB" id="D2RK70"/>
<keyword evidence="1" id="KW-0472">Membrane</keyword>
<evidence type="ECO:0000259" key="2">
    <source>
        <dbReference type="Pfam" id="PF07331"/>
    </source>
</evidence>
<dbReference type="HOGENOM" id="CLU_110735_5_1_9"/>
<protein>
    <recommendedName>
        <fullName evidence="2">DUF1468 domain-containing protein</fullName>
    </recommendedName>
</protein>
<feature type="transmembrane region" description="Helical" evidence="1">
    <location>
        <begin position="7"/>
        <end position="28"/>
    </location>
</feature>
<feature type="domain" description="DUF1468" evidence="2">
    <location>
        <begin position="9"/>
        <end position="156"/>
    </location>
</feature>
<dbReference type="eggNOG" id="ENOG50339M2">
    <property type="taxonomic scope" value="Bacteria"/>
</dbReference>
<dbReference type="RefSeq" id="WP_012938461.1">
    <property type="nucleotide sequence ID" value="NC_013740.1"/>
</dbReference>
<feature type="transmembrane region" description="Helical" evidence="1">
    <location>
        <begin position="129"/>
        <end position="147"/>
    </location>
</feature>
<dbReference type="Pfam" id="PF07331">
    <property type="entry name" value="TctB"/>
    <property type="match status" value="1"/>
</dbReference>
<dbReference type="InterPro" id="IPR009936">
    <property type="entry name" value="DUF1468"/>
</dbReference>
<dbReference type="STRING" id="591001.Acfer_1103"/>
<gene>
    <name evidence="3" type="ordered locus">Acfer_1103</name>
</gene>
<name>D2RK70_ACIFV</name>
<feature type="transmembrane region" description="Helical" evidence="1">
    <location>
        <begin position="40"/>
        <end position="62"/>
    </location>
</feature>
<evidence type="ECO:0000313" key="3">
    <source>
        <dbReference type="EMBL" id="ADB47472.1"/>
    </source>
</evidence>
<keyword evidence="4" id="KW-1185">Reference proteome</keyword>
<evidence type="ECO:0000256" key="1">
    <source>
        <dbReference type="SAM" id="Phobius"/>
    </source>
</evidence>